<dbReference type="Pfam" id="PF00011">
    <property type="entry name" value="HSP20"/>
    <property type="match status" value="1"/>
</dbReference>
<dbReference type="Gene3D" id="2.60.40.790">
    <property type="match status" value="1"/>
</dbReference>
<proteinExistence type="inferred from homology"/>
<comment type="similarity">
    <text evidence="1 2">Belongs to the small heat shock protein (HSP20) family.</text>
</comment>
<dbReference type="OrthoDB" id="9792695at2"/>
<dbReference type="InterPro" id="IPR031107">
    <property type="entry name" value="Small_HSP"/>
</dbReference>
<dbReference type="AlphaFoldDB" id="A0A378J4U5"/>
<evidence type="ECO:0000313" key="6">
    <source>
        <dbReference type="Proteomes" id="UP000054691"/>
    </source>
</evidence>
<dbReference type="InterPro" id="IPR002068">
    <property type="entry name" value="A-crystallin/Hsp20_dom"/>
</dbReference>
<dbReference type="PROSITE" id="PS01031">
    <property type="entry name" value="SHSP"/>
    <property type="match status" value="1"/>
</dbReference>
<evidence type="ECO:0000313" key="4">
    <source>
        <dbReference type="EMBL" id="KTD14491.1"/>
    </source>
</evidence>
<evidence type="ECO:0000313" key="7">
    <source>
        <dbReference type="Proteomes" id="UP000254476"/>
    </source>
</evidence>
<reference evidence="5 7" key="2">
    <citation type="submission" date="2018-06" db="EMBL/GenBank/DDBJ databases">
        <authorList>
            <consortium name="Pathogen Informatics"/>
            <person name="Doyle S."/>
        </authorList>
    </citation>
    <scope>NUCLEOTIDE SEQUENCE [LARGE SCALE GENOMIC DNA]</scope>
    <source>
        <strain evidence="5 7">NCTC12388</strain>
    </source>
</reference>
<dbReference type="Proteomes" id="UP000054691">
    <property type="component" value="Unassembled WGS sequence"/>
</dbReference>
<dbReference type="EMBL" id="LNYE01000006">
    <property type="protein sequence ID" value="KTD14491.1"/>
    <property type="molecule type" value="Genomic_DNA"/>
</dbReference>
<dbReference type="CDD" id="cd06464">
    <property type="entry name" value="ACD_sHsps-like"/>
    <property type="match status" value="1"/>
</dbReference>
<evidence type="ECO:0000313" key="5">
    <source>
        <dbReference type="EMBL" id="STX42021.1"/>
    </source>
</evidence>
<dbReference type="PANTHER" id="PTHR11527">
    <property type="entry name" value="HEAT-SHOCK PROTEIN 20 FAMILY MEMBER"/>
    <property type="match status" value="1"/>
</dbReference>
<sequence length="163" mass="18707">MSKLTKLKKGHPTEHSSSPFLRLQNEVDRLFGEFSDFFSPIRFKGWEQFEHLNLAPSMDVIEDDDHYSVQLEMPGMDEKDIHVSIADNVLTITGEKSLSRKNENKKYVSREISYGKYERSISLPSTVNIDKAKATFKKGMLWIQLPKKEETKGGTRGIKVEQA</sequence>
<evidence type="ECO:0000259" key="3">
    <source>
        <dbReference type="PROSITE" id="PS01031"/>
    </source>
</evidence>
<gene>
    <name evidence="5" type="primary">hspA_1</name>
    <name evidence="4" type="ORF">Lgra_0522</name>
    <name evidence="5" type="ORF">NCTC12388_00488</name>
</gene>
<evidence type="ECO:0000256" key="2">
    <source>
        <dbReference type="RuleBase" id="RU003616"/>
    </source>
</evidence>
<dbReference type="InterPro" id="IPR008978">
    <property type="entry name" value="HSP20-like_chaperone"/>
</dbReference>
<dbReference type="RefSeq" id="WP_058497732.1">
    <property type="nucleotide sequence ID" value="NZ_CAAAHW010000018.1"/>
</dbReference>
<name>A0A378J4U5_9GAMM</name>
<dbReference type="Proteomes" id="UP000254476">
    <property type="component" value="Unassembled WGS sequence"/>
</dbReference>
<accession>A0A378J4U5</accession>
<dbReference type="SUPFAM" id="SSF49764">
    <property type="entry name" value="HSP20-like chaperones"/>
    <property type="match status" value="1"/>
</dbReference>
<reference evidence="4 6" key="1">
    <citation type="submission" date="2015-11" db="EMBL/GenBank/DDBJ databases">
        <title>Genomic analysis of 38 Legionella species identifies large and diverse effector repertoires.</title>
        <authorList>
            <person name="Burstein D."/>
            <person name="Amaro F."/>
            <person name="Zusman T."/>
            <person name="Lifshitz Z."/>
            <person name="Cohen O."/>
            <person name="Gilbert J.A."/>
            <person name="Pupko T."/>
            <person name="Shuman H.A."/>
            <person name="Segal G."/>
        </authorList>
    </citation>
    <scope>NUCLEOTIDE SEQUENCE [LARGE SCALE GENOMIC DNA]</scope>
    <source>
        <strain evidence="4 6">Lyon 8420412</strain>
    </source>
</reference>
<organism evidence="5 7">
    <name type="scientific">Legionella gratiana</name>
    <dbReference type="NCBI Taxonomy" id="45066"/>
    <lineage>
        <taxon>Bacteria</taxon>
        <taxon>Pseudomonadati</taxon>
        <taxon>Pseudomonadota</taxon>
        <taxon>Gammaproteobacteria</taxon>
        <taxon>Legionellales</taxon>
        <taxon>Legionellaceae</taxon>
        <taxon>Legionella</taxon>
    </lineage>
</organism>
<keyword evidence="5" id="KW-0346">Stress response</keyword>
<keyword evidence="6" id="KW-1185">Reference proteome</keyword>
<dbReference type="EMBL" id="UGOB01000001">
    <property type="protein sequence ID" value="STX42021.1"/>
    <property type="molecule type" value="Genomic_DNA"/>
</dbReference>
<evidence type="ECO:0000256" key="1">
    <source>
        <dbReference type="PROSITE-ProRule" id="PRU00285"/>
    </source>
</evidence>
<dbReference type="STRING" id="45066.Lgra_0522"/>
<protein>
    <submittedName>
        <fullName evidence="5">Small heat shock protein</fullName>
    </submittedName>
</protein>
<feature type="domain" description="SHSP" evidence="3">
    <location>
        <begin position="49"/>
        <end position="163"/>
    </location>
</feature>